<reference evidence="2 3" key="1">
    <citation type="journal article" date="2021" name="bioRxiv">
        <title>Chromosome-scale and haplotype-resolved genome assembly of a tetraploid potato cultivar.</title>
        <authorList>
            <person name="Sun H."/>
            <person name="Jiao W.-B."/>
            <person name="Krause K."/>
            <person name="Campoy J.A."/>
            <person name="Goel M."/>
            <person name="Folz-Donahue K."/>
            <person name="Kukat C."/>
            <person name="Huettel B."/>
            <person name="Schneeberger K."/>
        </authorList>
    </citation>
    <scope>NUCLEOTIDE SEQUENCE [LARGE SCALE GENOMIC DNA]</scope>
    <source>
        <strain evidence="2">SolTubOtavaFocal</strain>
        <tissue evidence="2">Leaves</tissue>
    </source>
</reference>
<organism evidence="2 3">
    <name type="scientific">Solanum tuberosum</name>
    <name type="common">Potato</name>
    <dbReference type="NCBI Taxonomy" id="4113"/>
    <lineage>
        <taxon>Eukaryota</taxon>
        <taxon>Viridiplantae</taxon>
        <taxon>Streptophyta</taxon>
        <taxon>Embryophyta</taxon>
        <taxon>Tracheophyta</taxon>
        <taxon>Spermatophyta</taxon>
        <taxon>Magnoliopsida</taxon>
        <taxon>eudicotyledons</taxon>
        <taxon>Gunneridae</taxon>
        <taxon>Pentapetalae</taxon>
        <taxon>asterids</taxon>
        <taxon>lamiids</taxon>
        <taxon>Solanales</taxon>
        <taxon>Solanaceae</taxon>
        <taxon>Solanoideae</taxon>
        <taxon>Solaneae</taxon>
        <taxon>Solanum</taxon>
    </lineage>
</organism>
<feature type="region of interest" description="Disordered" evidence="1">
    <location>
        <begin position="31"/>
        <end position="97"/>
    </location>
</feature>
<feature type="region of interest" description="Disordered" evidence="1">
    <location>
        <begin position="121"/>
        <end position="154"/>
    </location>
</feature>
<feature type="compositionally biased region" description="Basic and acidic residues" evidence="1">
    <location>
        <begin position="64"/>
        <end position="81"/>
    </location>
</feature>
<feature type="compositionally biased region" description="Basic and acidic residues" evidence="1">
    <location>
        <begin position="48"/>
        <end position="57"/>
    </location>
</feature>
<name>A0ABQ7VXU9_SOLTU</name>
<sequence>MDRNCVLNSDKEPWLACNGLGRKVDWWEAHGTIRKREDYQPDSSDGLGMRKENKSGNDQEENIGEVRDGKGKNVQNRRENGVHCGNESVNNNGNDYENLGIDIRDGVEYGKDIVEEELDDEGLTPLEKRRKRDAASKLIPFDGSKNLSMAGSGL</sequence>
<dbReference type="EMBL" id="JAIVGD010000005">
    <property type="protein sequence ID" value="KAH0773321.1"/>
    <property type="molecule type" value="Genomic_DNA"/>
</dbReference>
<gene>
    <name evidence="2" type="ORF">KY290_010458</name>
</gene>
<proteinExistence type="predicted"/>
<evidence type="ECO:0000313" key="2">
    <source>
        <dbReference type="EMBL" id="KAH0773321.1"/>
    </source>
</evidence>
<keyword evidence="3" id="KW-1185">Reference proteome</keyword>
<evidence type="ECO:0000313" key="3">
    <source>
        <dbReference type="Proteomes" id="UP000826656"/>
    </source>
</evidence>
<dbReference type="Proteomes" id="UP000826656">
    <property type="component" value="Unassembled WGS sequence"/>
</dbReference>
<feature type="compositionally biased region" description="Polar residues" evidence="1">
    <location>
        <begin position="145"/>
        <end position="154"/>
    </location>
</feature>
<evidence type="ECO:0000256" key="1">
    <source>
        <dbReference type="SAM" id="MobiDB-lite"/>
    </source>
</evidence>
<protein>
    <submittedName>
        <fullName evidence="2">Uncharacterized protein</fullName>
    </submittedName>
</protein>
<comment type="caution">
    <text evidence="2">The sequence shown here is derived from an EMBL/GenBank/DDBJ whole genome shotgun (WGS) entry which is preliminary data.</text>
</comment>
<accession>A0ABQ7VXU9</accession>